<dbReference type="Proteomes" id="UP000015106">
    <property type="component" value="Chromosome 4"/>
</dbReference>
<evidence type="ECO:0000313" key="2">
    <source>
        <dbReference type="Proteomes" id="UP000015106"/>
    </source>
</evidence>
<reference evidence="1" key="2">
    <citation type="submission" date="2018-03" db="EMBL/GenBank/DDBJ databases">
        <title>The Triticum urartu genome reveals the dynamic nature of wheat genome evolution.</title>
        <authorList>
            <person name="Ling H."/>
            <person name="Ma B."/>
            <person name="Shi X."/>
            <person name="Liu H."/>
            <person name="Dong L."/>
            <person name="Sun H."/>
            <person name="Cao Y."/>
            <person name="Gao Q."/>
            <person name="Zheng S."/>
            <person name="Li Y."/>
            <person name="Yu Y."/>
            <person name="Du H."/>
            <person name="Qi M."/>
            <person name="Li Y."/>
            <person name="Yu H."/>
            <person name="Cui Y."/>
            <person name="Wang N."/>
            <person name="Chen C."/>
            <person name="Wu H."/>
            <person name="Zhao Y."/>
            <person name="Zhang J."/>
            <person name="Li Y."/>
            <person name="Zhou W."/>
            <person name="Zhang B."/>
            <person name="Hu W."/>
            <person name="Eijk M."/>
            <person name="Tang J."/>
            <person name="Witsenboer H."/>
            <person name="Zhao S."/>
            <person name="Li Z."/>
            <person name="Zhang A."/>
            <person name="Wang D."/>
            <person name="Liang C."/>
        </authorList>
    </citation>
    <scope>NUCLEOTIDE SEQUENCE [LARGE SCALE GENOMIC DNA]</scope>
    <source>
        <strain evidence="1">cv. G1812</strain>
    </source>
</reference>
<protein>
    <submittedName>
        <fullName evidence="1">Uncharacterized protein</fullName>
    </submittedName>
</protein>
<proteinExistence type="predicted"/>
<name>A0A8R7Q1Z6_TRIUA</name>
<dbReference type="EnsemblPlants" id="TuG1812G0400000501.01.T01">
    <property type="protein sequence ID" value="TuG1812G0400000501.01.T01.cds302169"/>
    <property type="gene ID" value="TuG1812G0400000501.01"/>
</dbReference>
<sequence length="68" mass="7233">MAASWKGFLSDLFVVDDNMSTKQGLQARRGNGQLGRAEIGGPGCHCTLSTSCSQKPGERSHTSHARLS</sequence>
<reference evidence="1" key="3">
    <citation type="submission" date="2022-06" db="UniProtKB">
        <authorList>
            <consortium name="EnsemblPlants"/>
        </authorList>
    </citation>
    <scope>IDENTIFICATION</scope>
</reference>
<evidence type="ECO:0000313" key="1">
    <source>
        <dbReference type="EnsemblPlants" id="TuG1812G0400000501.01.T01.cds302169"/>
    </source>
</evidence>
<dbReference type="AlphaFoldDB" id="A0A8R7Q1Z6"/>
<reference evidence="2" key="1">
    <citation type="journal article" date="2013" name="Nature">
        <title>Draft genome of the wheat A-genome progenitor Triticum urartu.</title>
        <authorList>
            <person name="Ling H.Q."/>
            <person name="Zhao S."/>
            <person name="Liu D."/>
            <person name="Wang J."/>
            <person name="Sun H."/>
            <person name="Zhang C."/>
            <person name="Fan H."/>
            <person name="Li D."/>
            <person name="Dong L."/>
            <person name="Tao Y."/>
            <person name="Gao C."/>
            <person name="Wu H."/>
            <person name="Li Y."/>
            <person name="Cui Y."/>
            <person name="Guo X."/>
            <person name="Zheng S."/>
            <person name="Wang B."/>
            <person name="Yu K."/>
            <person name="Liang Q."/>
            <person name="Yang W."/>
            <person name="Lou X."/>
            <person name="Chen J."/>
            <person name="Feng M."/>
            <person name="Jian J."/>
            <person name="Zhang X."/>
            <person name="Luo G."/>
            <person name="Jiang Y."/>
            <person name="Liu J."/>
            <person name="Wang Z."/>
            <person name="Sha Y."/>
            <person name="Zhang B."/>
            <person name="Wu H."/>
            <person name="Tang D."/>
            <person name="Shen Q."/>
            <person name="Xue P."/>
            <person name="Zou S."/>
            <person name="Wang X."/>
            <person name="Liu X."/>
            <person name="Wang F."/>
            <person name="Yang Y."/>
            <person name="An X."/>
            <person name="Dong Z."/>
            <person name="Zhang K."/>
            <person name="Zhang X."/>
            <person name="Luo M.C."/>
            <person name="Dvorak J."/>
            <person name="Tong Y."/>
            <person name="Wang J."/>
            <person name="Yang H."/>
            <person name="Li Z."/>
            <person name="Wang D."/>
            <person name="Zhang A."/>
            <person name="Wang J."/>
        </authorList>
    </citation>
    <scope>NUCLEOTIDE SEQUENCE</scope>
    <source>
        <strain evidence="2">cv. G1812</strain>
    </source>
</reference>
<keyword evidence="2" id="KW-1185">Reference proteome</keyword>
<dbReference type="Gramene" id="TuG1812G0400000501.01.T01">
    <property type="protein sequence ID" value="TuG1812G0400000501.01.T01.cds302169"/>
    <property type="gene ID" value="TuG1812G0400000501.01"/>
</dbReference>
<organism evidence="1 2">
    <name type="scientific">Triticum urartu</name>
    <name type="common">Red wild einkorn</name>
    <name type="synonym">Crithodium urartu</name>
    <dbReference type="NCBI Taxonomy" id="4572"/>
    <lineage>
        <taxon>Eukaryota</taxon>
        <taxon>Viridiplantae</taxon>
        <taxon>Streptophyta</taxon>
        <taxon>Embryophyta</taxon>
        <taxon>Tracheophyta</taxon>
        <taxon>Spermatophyta</taxon>
        <taxon>Magnoliopsida</taxon>
        <taxon>Liliopsida</taxon>
        <taxon>Poales</taxon>
        <taxon>Poaceae</taxon>
        <taxon>BOP clade</taxon>
        <taxon>Pooideae</taxon>
        <taxon>Triticodae</taxon>
        <taxon>Triticeae</taxon>
        <taxon>Triticinae</taxon>
        <taxon>Triticum</taxon>
    </lineage>
</organism>
<accession>A0A8R7Q1Z6</accession>